<keyword evidence="3" id="KW-1185">Reference proteome</keyword>
<evidence type="ECO:0000313" key="3">
    <source>
        <dbReference type="Proteomes" id="UP001500843"/>
    </source>
</evidence>
<reference evidence="3" key="1">
    <citation type="journal article" date="2019" name="Int. J. Syst. Evol. Microbiol.">
        <title>The Global Catalogue of Microorganisms (GCM) 10K type strain sequencing project: providing services to taxonomists for standard genome sequencing and annotation.</title>
        <authorList>
            <consortium name="The Broad Institute Genomics Platform"/>
            <consortium name="The Broad Institute Genome Sequencing Center for Infectious Disease"/>
            <person name="Wu L."/>
            <person name="Ma J."/>
        </authorList>
    </citation>
    <scope>NUCLEOTIDE SEQUENCE [LARGE SCALE GENOMIC DNA]</scope>
    <source>
        <strain evidence="3">JCM 17975</strain>
    </source>
</reference>
<feature type="compositionally biased region" description="Low complexity" evidence="1">
    <location>
        <begin position="145"/>
        <end position="154"/>
    </location>
</feature>
<feature type="region of interest" description="Disordered" evidence="1">
    <location>
        <begin position="1"/>
        <end position="160"/>
    </location>
</feature>
<evidence type="ECO:0000313" key="2">
    <source>
        <dbReference type="EMBL" id="GAA4693035.1"/>
    </source>
</evidence>
<organism evidence="2 3">
    <name type="scientific">Promicromonospora umidemergens</name>
    <dbReference type="NCBI Taxonomy" id="629679"/>
    <lineage>
        <taxon>Bacteria</taxon>
        <taxon>Bacillati</taxon>
        <taxon>Actinomycetota</taxon>
        <taxon>Actinomycetes</taxon>
        <taxon>Micrococcales</taxon>
        <taxon>Promicromonosporaceae</taxon>
        <taxon>Promicromonospora</taxon>
    </lineage>
</organism>
<feature type="compositionally biased region" description="Low complexity" evidence="1">
    <location>
        <begin position="47"/>
        <end position="73"/>
    </location>
</feature>
<proteinExistence type="predicted"/>
<sequence>MSSPGTGGALSPAPPGDGAGALPDDGVGAPLGGTGPPDRWSSPSRPAACGGAAGRDTGAGTLDDGGAAAGGAAPRSSTDDGGGAGAAGVPVVKSYPQFSQNSDPAGEGSPQLGQVTGPPDEASDGASDEVSTGSAPGCPGPAPGPAADAPAGMGVPHTSQ</sequence>
<evidence type="ECO:0000256" key="1">
    <source>
        <dbReference type="SAM" id="MobiDB-lite"/>
    </source>
</evidence>
<protein>
    <submittedName>
        <fullName evidence="2">Uncharacterized protein</fullName>
    </submittedName>
</protein>
<gene>
    <name evidence="2" type="ORF">GCM10023198_10470</name>
</gene>
<dbReference type="EMBL" id="BAABHM010000006">
    <property type="protein sequence ID" value="GAA4693035.1"/>
    <property type="molecule type" value="Genomic_DNA"/>
</dbReference>
<accession>A0ABP8WQP5</accession>
<dbReference type="Proteomes" id="UP001500843">
    <property type="component" value="Unassembled WGS sequence"/>
</dbReference>
<comment type="caution">
    <text evidence="2">The sequence shown here is derived from an EMBL/GenBank/DDBJ whole genome shotgun (WGS) entry which is preliminary data.</text>
</comment>
<name>A0ABP8WQP5_9MICO</name>